<evidence type="ECO:0000313" key="2">
    <source>
        <dbReference type="Proteomes" id="UP000293345"/>
    </source>
</evidence>
<comment type="caution">
    <text evidence="1">The sequence shown here is derived from an EMBL/GenBank/DDBJ whole genome shotgun (WGS) entry which is preliminary data.</text>
</comment>
<reference evidence="1 2" key="1">
    <citation type="submission" date="2019-01" db="EMBL/GenBank/DDBJ databases">
        <title>Senegalimassilia sp. nov. KGMB04484 isolated human feces.</title>
        <authorList>
            <person name="Han K.-I."/>
            <person name="Kim J.-S."/>
            <person name="Lee K.C."/>
            <person name="Suh M.K."/>
            <person name="Eom M.K."/>
            <person name="Lee J.H."/>
            <person name="Park S.-H."/>
            <person name="Kang S.W."/>
            <person name="Park J.-E."/>
            <person name="Oh B.S."/>
            <person name="Yu S.Y."/>
            <person name="Choi S.-H."/>
            <person name="Lee D.H."/>
            <person name="Yoon H."/>
            <person name="Kim B.-Y."/>
            <person name="Lee J.H."/>
            <person name="Lee J.-S."/>
        </authorList>
    </citation>
    <scope>NUCLEOTIDE SEQUENCE [LARGE SCALE GENOMIC DNA]</scope>
    <source>
        <strain evidence="1 2">KGMB04484</strain>
    </source>
</reference>
<dbReference type="RefSeq" id="WP_129425884.1">
    <property type="nucleotide sequence ID" value="NZ_SDPW01000001.1"/>
</dbReference>
<gene>
    <name evidence="1" type="ORF">ET524_11120</name>
</gene>
<name>A0A4Q2K0N6_9ACTN</name>
<dbReference type="AlphaFoldDB" id="A0A4Q2K0N6"/>
<dbReference type="Gene3D" id="1.10.1220.10">
    <property type="entry name" value="Met repressor-like"/>
    <property type="match status" value="2"/>
</dbReference>
<evidence type="ECO:0008006" key="3">
    <source>
        <dbReference type="Google" id="ProtNLM"/>
    </source>
</evidence>
<accession>A0A4Q2K0N6</accession>
<dbReference type="InterPro" id="IPR007337">
    <property type="entry name" value="RelB/DinJ"/>
</dbReference>
<dbReference type="GO" id="GO:0006355">
    <property type="term" value="P:regulation of DNA-templated transcription"/>
    <property type="evidence" value="ECO:0007669"/>
    <property type="project" value="InterPro"/>
</dbReference>
<dbReference type="Proteomes" id="UP000293345">
    <property type="component" value="Unassembled WGS sequence"/>
</dbReference>
<keyword evidence="2" id="KW-1185">Reference proteome</keyword>
<proteinExistence type="predicted"/>
<protein>
    <recommendedName>
        <fullName evidence="3">Type II toxin-antitoxin system RelB/DinJ family antitoxin</fullName>
    </recommendedName>
</protein>
<sequence>MRIDADLKAAFEGTLRGIGVDPTCAMRSFAFQIVLEGSIPFDPVDAGFEAGGKTAVTSVKIPEDVAGEMESVLKGLGTNFSQAVRLLALQTTALGGMPFAAGIPREAS</sequence>
<dbReference type="InterPro" id="IPR013321">
    <property type="entry name" value="Arc_rbn_hlx_hlx"/>
</dbReference>
<dbReference type="EMBL" id="SDPW01000001">
    <property type="protein sequence ID" value="RXZ54969.1"/>
    <property type="molecule type" value="Genomic_DNA"/>
</dbReference>
<dbReference type="Pfam" id="PF04221">
    <property type="entry name" value="RelB"/>
    <property type="match status" value="1"/>
</dbReference>
<evidence type="ECO:0000313" key="1">
    <source>
        <dbReference type="EMBL" id="RXZ54969.1"/>
    </source>
</evidence>
<organism evidence="1 2">
    <name type="scientific">Senegalimassilia faecalis</name>
    <dbReference type="NCBI Taxonomy" id="2509433"/>
    <lineage>
        <taxon>Bacteria</taxon>
        <taxon>Bacillati</taxon>
        <taxon>Actinomycetota</taxon>
        <taxon>Coriobacteriia</taxon>
        <taxon>Coriobacteriales</taxon>
        <taxon>Coriobacteriaceae</taxon>
        <taxon>Senegalimassilia</taxon>
    </lineage>
</organism>